<evidence type="ECO:0000313" key="2">
    <source>
        <dbReference type="Proteomes" id="UP000736335"/>
    </source>
</evidence>
<proteinExistence type="predicted"/>
<name>A0A9P6H1W7_9AGAM</name>
<reference evidence="1" key="2">
    <citation type="submission" date="2020-11" db="EMBL/GenBank/DDBJ databases">
        <authorList>
            <consortium name="DOE Joint Genome Institute"/>
            <person name="Kuo A."/>
            <person name="Miyauchi S."/>
            <person name="Kiss E."/>
            <person name="Drula E."/>
            <person name="Kohler A."/>
            <person name="Sanchez-Garcia M."/>
            <person name="Andreopoulos B."/>
            <person name="Barry K.W."/>
            <person name="Bonito G."/>
            <person name="Buee M."/>
            <person name="Carver A."/>
            <person name="Chen C."/>
            <person name="Cichocki N."/>
            <person name="Clum A."/>
            <person name="Culley D."/>
            <person name="Crous P.W."/>
            <person name="Fauchery L."/>
            <person name="Girlanda M."/>
            <person name="Hayes R."/>
            <person name="Keri Z."/>
            <person name="Labutti K."/>
            <person name="Lipzen A."/>
            <person name="Lombard V."/>
            <person name="Magnuson J."/>
            <person name="Maillard F."/>
            <person name="Morin E."/>
            <person name="Murat C."/>
            <person name="Nolan M."/>
            <person name="Ohm R."/>
            <person name="Pangilinan J."/>
            <person name="Pereira M."/>
            <person name="Perotto S."/>
            <person name="Peter M."/>
            <person name="Riley R."/>
            <person name="Sitrit Y."/>
            <person name="Stielow B."/>
            <person name="Szollosi G."/>
            <person name="Zifcakova L."/>
            <person name="Stursova M."/>
            <person name="Spatafora J.W."/>
            <person name="Tedersoo L."/>
            <person name="Vaario L.-M."/>
            <person name="Yamada A."/>
            <person name="Yan M."/>
            <person name="Wang P."/>
            <person name="Xu J."/>
            <person name="Bruns T."/>
            <person name="Baldrian P."/>
            <person name="Vilgalys R."/>
            <person name="Henrissat B."/>
            <person name="Grigoriev I.V."/>
            <person name="Hibbett D."/>
            <person name="Nagy L.G."/>
            <person name="Martin F.M."/>
        </authorList>
    </citation>
    <scope>NUCLEOTIDE SEQUENCE</scope>
    <source>
        <strain evidence="1">UH-Tt-Lm1</strain>
    </source>
</reference>
<evidence type="ECO:0000313" key="1">
    <source>
        <dbReference type="EMBL" id="KAF9777358.1"/>
    </source>
</evidence>
<dbReference type="EMBL" id="WIUZ02000046">
    <property type="protein sequence ID" value="KAF9777358.1"/>
    <property type="molecule type" value="Genomic_DNA"/>
</dbReference>
<organism evidence="1 2">
    <name type="scientific">Thelephora terrestris</name>
    <dbReference type="NCBI Taxonomy" id="56493"/>
    <lineage>
        <taxon>Eukaryota</taxon>
        <taxon>Fungi</taxon>
        <taxon>Dikarya</taxon>
        <taxon>Basidiomycota</taxon>
        <taxon>Agaricomycotina</taxon>
        <taxon>Agaricomycetes</taxon>
        <taxon>Thelephorales</taxon>
        <taxon>Thelephoraceae</taxon>
        <taxon>Thelephora</taxon>
    </lineage>
</organism>
<comment type="caution">
    <text evidence="1">The sequence shown here is derived from an EMBL/GenBank/DDBJ whole genome shotgun (WGS) entry which is preliminary data.</text>
</comment>
<sequence>MAKSEDTFTVRCKHKAVTAFFPYAVWMERDGEHKMMEAFFAAAKLFDSTTLWHPIVPFLPALFRAASPQAVVAASSNVPWHRGLNDASVVDMWAVAISADTCTEEVERRVVDALLQIASVDSLRPYITTDSWSWLNRRPTLPPICLGRSMGTKKQIVRRVKELGDVETLKSYLMLVWSEWNPISSPQSLAEMRYAISWDLRGVEKRVHREELVNHLDHVLKQLDLGLVYFRHYNPWIDEEGVQRAKGQYAKLKGYCMGWMRERRRIRPFRWSLTTICPYCYHVCSVSAVLTR</sequence>
<gene>
    <name evidence="1" type="ORF">BJ322DRAFT_661770</name>
</gene>
<accession>A0A9P6H1W7</accession>
<keyword evidence="2" id="KW-1185">Reference proteome</keyword>
<protein>
    <submittedName>
        <fullName evidence="1">Uncharacterized protein</fullName>
    </submittedName>
</protein>
<reference evidence="1" key="1">
    <citation type="journal article" date="2020" name="Nat. Commun.">
        <title>Large-scale genome sequencing of mycorrhizal fungi provides insights into the early evolution of symbiotic traits.</title>
        <authorList>
            <person name="Miyauchi S."/>
            <person name="Kiss E."/>
            <person name="Kuo A."/>
            <person name="Drula E."/>
            <person name="Kohler A."/>
            <person name="Sanchez-Garcia M."/>
            <person name="Morin E."/>
            <person name="Andreopoulos B."/>
            <person name="Barry K.W."/>
            <person name="Bonito G."/>
            <person name="Buee M."/>
            <person name="Carver A."/>
            <person name="Chen C."/>
            <person name="Cichocki N."/>
            <person name="Clum A."/>
            <person name="Culley D."/>
            <person name="Crous P.W."/>
            <person name="Fauchery L."/>
            <person name="Girlanda M."/>
            <person name="Hayes R.D."/>
            <person name="Keri Z."/>
            <person name="LaButti K."/>
            <person name="Lipzen A."/>
            <person name="Lombard V."/>
            <person name="Magnuson J."/>
            <person name="Maillard F."/>
            <person name="Murat C."/>
            <person name="Nolan M."/>
            <person name="Ohm R.A."/>
            <person name="Pangilinan J."/>
            <person name="Pereira M.F."/>
            <person name="Perotto S."/>
            <person name="Peter M."/>
            <person name="Pfister S."/>
            <person name="Riley R."/>
            <person name="Sitrit Y."/>
            <person name="Stielow J.B."/>
            <person name="Szollosi G."/>
            <person name="Zifcakova L."/>
            <person name="Stursova M."/>
            <person name="Spatafora J.W."/>
            <person name="Tedersoo L."/>
            <person name="Vaario L.M."/>
            <person name="Yamada A."/>
            <person name="Yan M."/>
            <person name="Wang P."/>
            <person name="Xu J."/>
            <person name="Bruns T."/>
            <person name="Baldrian P."/>
            <person name="Vilgalys R."/>
            <person name="Dunand C."/>
            <person name="Henrissat B."/>
            <person name="Grigoriev I.V."/>
            <person name="Hibbett D."/>
            <person name="Nagy L.G."/>
            <person name="Martin F.M."/>
        </authorList>
    </citation>
    <scope>NUCLEOTIDE SEQUENCE</scope>
    <source>
        <strain evidence="1">UH-Tt-Lm1</strain>
    </source>
</reference>
<dbReference type="Proteomes" id="UP000736335">
    <property type="component" value="Unassembled WGS sequence"/>
</dbReference>
<dbReference type="AlphaFoldDB" id="A0A9P6H1W7"/>